<protein>
    <submittedName>
        <fullName evidence="1">Uncharacterized protein</fullName>
    </submittedName>
</protein>
<name>A0A0F3IUG8_9PROT</name>
<dbReference type="Proteomes" id="UP000033774">
    <property type="component" value="Unassembled WGS sequence"/>
</dbReference>
<reference evidence="1 2" key="1">
    <citation type="submission" date="2015-03" db="EMBL/GenBank/DDBJ databases">
        <title>Draft genome sequence of Elstera litoralis.</title>
        <authorList>
            <person name="Rahalkar M.C."/>
            <person name="Dhakephalkar P.K."/>
            <person name="Pore S.D."/>
            <person name="Arora P."/>
            <person name="Kapse N.G."/>
            <person name="Pandit P.S."/>
        </authorList>
    </citation>
    <scope>NUCLEOTIDE SEQUENCE [LARGE SCALE GENOMIC DNA]</scope>
    <source>
        <strain evidence="1 2">Dia-1</strain>
    </source>
</reference>
<evidence type="ECO:0000313" key="1">
    <source>
        <dbReference type="EMBL" id="KJV10351.1"/>
    </source>
</evidence>
<accession>A0A0F3IUG8</accession>
<dbReference type="AlphaFoldDB" id="A0A0F3IUG8"/>
<proteinExistence type="predicted"/>
<evidence type="ECO:0000313" key="2">
    <source>
        <dbReference type="Proteomes" id="UP000033774"/>
    </source>
</evidence>
<comment type="caution">
    <text evidence="1">The sequence shown here is derived from an EMBL/GenBank/DDBJ whole genome shotgun (WGS) entry which is preliminary data.</text>
</comment>
<sequence>MALCAIYSLGDKDIINSLSKMKYISVLVDKKQHDYHVQGNNKLYDALIKRDGLPSNKLSSIETYNNEKDCPGEPYEKLSAFKVVDIDQIKNYESFHTKIFCILQCP</sequence>
<dbReference type="EMBL" id="LAJY01000109">
    <property type="protein sequence ID" value="KJV10351.1"/>
    <property type="molecule type" value="Genomic_DNA"/>
</dbReference>
<keyword evidence="2" id="KW-1185">Reference proteome</keyword>
<organism evidence="1 2">
    <name type="scientific">Elstera litoralis</name>
    <dbReference type="NCBI Taxonomy" id="552518"/>
    <lineage>
        <taxon>Bacteria</taxon>
        <taxon>Pseudomonadati</taxon>
        <taxon>Pseudomonadota</taxon>
        <taxon>Alphaproteobacteria</taxon>
        <taxon>Rhodospirillales</taxon>
        <taxon>Rhodospirillaceae</taxon>
        <taxon>Elstera</taxon>
    </lineage>
</organism>
<gene>
    <name evidence="1" type="ORF">VZ95_05565</name>
</gene>